<dbReference type="InterPro" id="IPR011006">
    <property type="entry name" value="CheY-like_superfamily"/>
</dbReference>
<sequence length="131" mass="14751">MSKPFILCVDDDRTILMSLRAQLRYCLGTKFSYEIAESAEEAWEVINEIFDVGDELAVVISDCLMPKVKGDALLIALHEKYPRVVKIMLTGHADPDVIERVNEKANLAACLTKPWSKEDLVNIIKATLEDK</sequence>
<evidence type="ECO:0000259" key="3">
    <source>
        <dbReference type="PROSITE" id="PS50110"/>
    </source>
</evidence>
<dbReference type="PANTHER" id="PTHR44591:SF19">
    <property type="entry name" value="TWO-COMPONENT RESPONSE REGULATOR-RELATED"/>
    <property type="match status" value="1"/>
</dbReference>
<reference evidence="4" key="1">
    <citation type="submission" date="2022-06" db="EMBL/GenBank/DDBJ databases">
        <title>Alkalimarinus sp. nov., isolated from gut of a Alitta virens.</title>
        <authorList>
            <person name="Yang A.I."/>
            <person name="Shin N.-R."/>
        </authorList>
    </citation>
    <scope>NUCLEOTIDE SEQUENCE</scope>
    <source>
        <strain evidence="4">A2M4</strain>
    </source>
</reference>
<dbReference type="EMBL" id="CP100390">
    <property type="protein sequence ID" value="UZE96034.1"/>
    <property type="molecule type" value="Genomic_DNA"/>
</dbReference>
<dbReference type="InterPro" id="IPR050595">
    <property type="entry name" value="Bact_response_regulator"/>
</dbReference>
<gene>
    <name evidence="4" type="ORF">NKI27_18615</name>
</gene>
<dbReference type="InterPro" id="IPR001789">
    <property type="entry name" value="Sig_transdc_resp-reg_receiver"/>
</dbReference>
<dbReference type="SUPFAM" id="SSF52172">
    <property type="entry name" value="CheY-like"/>
    <property type="match status" value="1"/>
</dbReference>
<dbReference type="Pfam" id="PF00072">
    <property type="entry name" value="Response_reg"/>
    <property type="match status" value="1"/>
</dbReference>
<protein>
    <submittedName>
        <fullName evidence="4">Response regulator</fullName>
    </submittedName>
</protein>
<feature type="domain" description="Response regulatory" evidence="3">
    <location>
        <begin position="5"/>
        <end position="128"/>
    </location>
</feature>
<dbReference type="PANTHER" id="PTHR44591">
    <property type="entry name" value="STRESS RESPONSE REGULATOR PROTEIN 1"/>
    <property type="match status" value="1"/>
</dbReference>
<name>A0ABY6N208_9ALTE</name>
<dbReference type="PROSITE" id="PS50110">
    <property type="entry name" value="RESPONSE_REGULATORY"/>
    <property type="match status" value="1"/>
</dbReference>
<dbReference type="Proteomes" id="UP001163739">
    <property type="component" value="Chromosome"/>
</dbReference>
<evidence type="ECO:0000256" key="2">
    <source>
        <dbReference type="PROSITE-ProRule" id="PRU00169"/>
    </source>
</evidence>
<keyword evidence="5" id="KW-1185">Reference proteome</keyword>
<evidence type="ECO:0000313" key="5">
    <source>
        <dbReference type="Proteomes" id="UP001163739"/>
    </source>
</evidence>
<evidence type="ECO:0000256" key="1">
    <source>
        <dbReference type="ARBA" id="ARBA00022553"/>
    </source>
</evidence>
<keyword evidence="1 2" id="KW-0597">Phosphoprotein</keyword>
<feature type="modified residue" description="4-aspartylphosphate" evidence="2">
    <location>
        <position position="62"/>
    </location>
</feature>
<accession>A0ABY6N208</accession>
<evidence type="ECO:0000313" key="4">
    <source>
        <dbReference type="EMBL" id="UZE96034.1"/>
    </source>
</evidence>
<dbReference type="SMART" id="SM00448">
    <property type="entry name" value="REC"/>
    <property type="match status" value="1"/>
</dbReference>
<organism evidence="4 5">
    <name type="scientific">Alkalimarinus alittae</name>
    <dbReference type="NCBI Taxonomy" id="2961619"/>
    <lineage>
        <taxon>Bacteria</taxon>
        <taxon>Pseudomonadati</taxon>
        <taxon>Pseudomonadota</taxon>
        <taxon>Gammaproteobacteria</taxon>
        <taxon>Alteromonadales</taxon>
        <taxon>Alteromonadaceae</taxon>
        <taxon>Alkalimarinus</taxon>
    </lineage>
</organism>
<dbReference type="Gene3D" id="3.40.50.2300">
    <property type="match status" value="1"/>
</dbReference>
<dbReference type="RefSeq" id="WP_265047519.1">
    <property type="nucleotide sequence ID" value="NZ_CP100390.1"/>
</dbReference>
<proteinExistence type="predicted"/>